<sequence>MNIVIIENQFTQTVEAVSKVAGRAVDRKIILAIASTYVAAGKMFDTEKFKAVIEEMKSQTSWMSPLRTSIG</sequence>
<dbReference type="AlphaFoldDB" id="A0A4U2YUF9"/>
<reference evidence="1 2" key="1">
    <citation type="submission" date="2019-04" db="EMBL/GenBank/DDBJ databases">
        <title>Lysinibacillus genome sequencing.</title>
        <authorList>
            <person name="Dunlap C."/>
        </authorList>
    </citation>
    <scope>NUCLEOTIDE SEQUENCE [LARGE SCALE GENOMIC DNA]</scope>
    <source>
        <strain evidence="1 2">CCTCC AB 2010389</strain>
    </source>
</reference>
<protein>
    <submittedName>
        <fullName evidence="1">Uncharacterized protein</fullName>
    </submittedName>
</protein>
<accession>A0A4U2YUF9</accession>
<dbReference type="Proteomes" id="UP000308744">
    <property type="component" value="Unassembled WGS sequence"/>
</dbReference>
<gene>
    <name evidence="1" type="ORF">FC756_17490</name>
</gene>
<keyword evidence="2" id="KW-1185">Reference proteome</keyword>
<evidence type="ECO:0000313" key="2">
    <source>
        <dbReference type="Proteomes" id="UP000308744"/>
    </source>
</evidence>
<dbReference type="RefSeq" id="WP_107894973.1">
    <property type="nucleotide sequence ID" value="NZ_PYWM01000006.1"/>
</dbReference>
<proteinExistence type="predicted"/>
<dbReference type="EMBL" id="SZPU01000066">
    <property type="protein sequence ID" value="TKI65147.1"/>
    <property type="molecule type" value="Genomic_DNA"/>
</dbReference>
<name>A0A4U2YUF9_9BACI</name>
<evidence type="ECO:0000313" key="1">
    <source>
        <dbReference type="EMBL" id="TKI65147.1"/>
    </source>
</evidence>
<organism evidence="1 2">
    <name type="scientific">Lysinibacillus mangiferihumi</name>
    <dbReference type="NCBI Taxonomy" id="1130819"/>
    <lineage>
        <taxon>Bacteria</taxon>
        <taxon>Bacillati</taxon>
        <taxon>Bacillota</taxon>
        <taxon>Bacilli</taxon>
        <taxon>Bacillales</taxon>
        <taxon>Bacillaceae</taxon>
        <taxon>Lysinibacillus</taxon>
    </lineage>
</organism>
<comment type="caution">
    <text evidence="1">The sequence shown here is derived from an EMBL/GenBank/DDBJ whole genome shotgun (WGS) entry which is preliminary data.</text>
</comment>